<dbReference type="AlphaFoldDB" id="A0A0D2DU89"/>
<organism evidence="1 2">
    <name type="scientific">Exophiala oligosperma</name>
    <dbReference type="NCBI Taxonomy" id="215243"/>
    <lineage>
        <taxon>Eukaryota</taxon>
        <taxon>Fungi</taxon>
        <taxon>Dikarya</taxon>
        <taxon>Ascomycota</taxon>
        <taxon>Pezizomycotina</taxon>
        <taxon>Eurotiomycetes</taxon>
        <taxon>Chaetothyriomycetidae</taxon>
        <taxon>Chaetothyriales</taxon>
        <taxon>Herpotrichiellaceae</taxon>
        <taxon>Exophiala</taxon>
    </lineage>
</organism>
<sequence>MPFVLFANVNFVPGRYDDWQAAYDKLGAYVWEKEPTTLTYYFGVPLQYWTHKSDTTHMFAFEVYGERHDLYTTHFSSPAMQDFLAAIPETMTTGLDLKHYEDVGGFLDRFGDKRECELMTDVRITCHENSRDKVLSKLVTLVNGMKDSGSAEVYTLLVLKSLDDNTGVRFYQRFKSWQASTTFARNELVLDFWMTSKEDIASMESQSYIPNGKGWLHRED</sequence>
<dbReference type="Proteomes" id="UP000053342">
    <property type="component" value="Unassembled WGS sequence"/>
</dbReference>
<name>A0A0D2DU89_9EURO</name>
<dbReference type="STRING" id="215243.A0A0D2DU89"/>
<dbReference type="PANTHER" id="PTHR40624:SF1">
    <property type="entry name" value="BIOSYNTHESIS MONOOXYGENASE, PUTATIVE (AFU_ORTHOLOGUE AFUA_1G12025)-RELATED"/>
    <property type="match status" value="1"/>
</dbReference>
<dbReference type="OrthoDB" id="5328688at2759"/>
<proteinExistence type="predicted"/>
<dbReference type="PANTHER" id="PTHR40624">
    <property type="entry name" value="BIOSYNTHESIS MONOOXYGENASE, PUTATIVE (AFU_ORTHOLOGUE AFUA_1G12025)-RELATED"/>
    <property type="match status" value="1"/>
</dbReference>
<accession>A0A0D2DU89</accession>
<gene>
    <name evidence="1" type="ORF">PV06_01743</name>
</gene>
<dbReference type="EMBL" id="KN847333">
    <property type="protein sequence ID" value="KIW46050.1"/>
    <property type="molecule type" value="Genomic_DNA"/>
</dbReference>
<dbReference type="GeneID" id="27353817"/>
<dbReference type="VEuPathDB" id="FungiDB:PV06_01743"/>
<reference evidence="1 2" key="1">
    <citation type="submission" date="2015-01" db="EMBL/GenBank/DDBJ databases">
        <title>The Genome Sequence of Exophiala oligosperma CBS72588.</title>
        <authorList>
            <consortium name="The Broad Institute Genomics Platform"/>
            <person name="Cuomo C."/>
            <person name="de Hoog S."/>
            <person name="Gorbushina A."/>
            <person name="Stielow B."/>
            <person name="Teixiera M."/>
            <person name="Abouelleil A."/>
            <person name="Chapman S.B."/>
            <person name="Priest M."/>
            <person name="Young S.K."/>
            <person name="Wortman J."/>
            <person name="Nusbaum C."/>
            <person name="Birren B."/>
        </authorList>
    </citation>
    <scope>NUCLEOTIDE SEQUENCE [LARGE SCALE GENOMIC DNA]</scope>
    <source>
        <strain evidence="1 2">CBS 72588</strain>
    </source>
</reference>
<evidence type="ECO:0008006" key="3">
    <source>
        <dbReference type="Google" id="ProtNLM"/>
    </source>
</evidence>
<evidence type="ECO:0000313" key="1">
    <source>
        <dbReference type="EMBL" id="KIW46050.1"/>
    </source>
</evidence>
<protein>
    <recommendedName>
        <fullName evidence="3">ABM domain-containing protein</fullName>
    </recommendedName>
</protein>
<dbReference type="SUPFAM" id="SSF54909">
    <property type="entry name" value="Dimeric alpha+beta barrel"/>
    <property type="match status" value="1"/>
</dbReference>
<dbReference type="HOGENOM" id="CLU_1210527_0_0_1"/>
<dbReference type="RefSeq" id="XP_016266266.1">
    <property type="nucleotide sequence ID" value="XM_016402369.1"/>
</dbReference>
<evidence type="ECO:0000313" key="2">
    <source>
        <dbReference type="Proteomes" id="UP000053342"/>
    </source>
</evidence>
<dbReference type="InterPro" id="IPR011008">
    <property type="entry name" value="Dimeric_a/b-barrel"/>
</dbReference>
<dbReference type="Gene3D" id="3.30.70.100">
    <property type="match status" value="1"/>
</dbReference>
<keyword evidence="2" id="KW-1185">Reference proteome</keyword>